<comment type="subunit">
    <text evidence="8">The Tol-Pal system is composed of five core proteins: the inner membrane proteins TolA, TolQ and TolR, the periplasmic protein TolB and the outer membrane protein Pal. They form a network linking the inner and outer membranes and the peptidoglycan layer.</text>
</comment>
<dbReference type="CDD" id="cd07185">
    <property type="entry name" value="OmpA_C-like"/>
    <property type="match status" value="1"/>
</dbReference>
<feature type="signal peptide" evidence="9">
    <location>
        <begin position="1"/>
        <end position="21"/>
    </location>
</feature>
<dbReference type="PROSITE" id="PS51123">
    <property type="entry name" value="OMPA_2"/>
    <property type="match status" value="1"/>
</dbReference>
<proteinExistence type="inferred from homology"/>
<protein>
    <recommendedName>
        <fullName evidence="8">Peptidoglycan-associated lipoprotein</fullName>
        <shortName evidence="8">PAL</shortName>
    </recommendedName>
</protein>
<comment type="similarity">
    <text evidence="8">Belongs to the Pal lipoprotein family.</text>
</comment>
<feature type="chain" id="PRO_5045720676" description="Peptidoglycan-associated lipoprotein" evidence="9">
    <location>
        <begin position="22"/>
        <end position="188"/>
    </location>
</feature>
<keyword evidence="12" id="KW-1185">Reference proteome</keyword>
<evidence type="ECO:0000259" key="10">
    <source>
        <dbReference type="PROSITE" id="PS51123"/>
    </source>
</evidence>
<keyword evidence="2 8" id="KW-0732">Signal</keyword>
<sequence>MQLSKVFKGMLIALPVVTLMACSSTNDDQISAEEANRAAAAQAEQDRMAREQAEQAAQAEAMKAREVAEQQRQQAMDALQNNQVVYFEFDRSNIRSDATAVLDAHADFLIKNPSQSVVIEGHCDSRGTPEYNIALGERRAKAVATYLQNAGVSTSQISVVSYGEEKPAVMGSTEAAFAKNRRGVLVYQ</sequence>
<keyword evidence="4 8" id="KW-0564">Palmitate</keyword>
<reference evidence="11 12" key="1">
    <citation type="submission" date="2021-10" db="EMBL/GenBank/DDBJ databases">
        <title>Draft genome of Aestuariibacter halophilus JC2043.</title>
        <authorList>
            <person name="Emsley S.A."/>
            <person name="Pfannmuller K.M."/>
            <person name="Ushijima B."/>
            <person name="Saw J.H."/>
            <person name="Videau P."/>
        </authorList>
    </citation>
    <scope>NUCLEOTIDE SEQUENCE [LARGE SCALE GENOMIC DNA]</scope>
    <source>
        <strain evidence="11 12">JC2043</strain>
    </source>
</reference>
<organism evidence="11 12">
    <name type="scientific">Fluctibacter halophilus</name>
    <dbReference type="NCBI Taxonomy" id="226011"/>
    <lineage>
        <taxon>Bacteria</taxon>
        <taxon>Pseudomonadati</taxon>
        <taxon>Pseudomonadota</taxon>
        <taxon>Gammaproteobacteria</taxon>
        <taxon>Alteromonadales</taxon>
        <taxon>Alteromonadaceae</taxon>
        <taxon>Fluctibacter</taxon>
    </lineage>
</organism>
<dbReference type="InterPro" id="IPR050330">
    <property type="entry name" value="Bact_OuterMem_StrucFunc"/>
</dbReference>
<comment type="caution">
    <text evidence="11">The sequence shown here is derived from an EMBL/GenBank/DDBJ whole genome shotgun (WGS) entry which is preliminary data.</text>
</comment>
<accession>A0ABS8G6H9</accession>
<gene>
    <name evidence="8 11" type="primary">pal</name>
    <name evidence="11" type="ORF">LJ739_07600</name>
</gene>
<dbReference type="PANTHER" id="PTHR30329:SF21">
    <property type="entry name" value="LIPOPROTEIN YIAD-RELATED"/>
    <property type="match status" value="1"/>
</dbReference>
<evidence type="ECO:0000313" key="11">
    <source>
        <dbReference type="EMBL" id="MCC2616099.1"/>
    </source>
</evidence>
<keyword evidence="3 8" id="KW-0472">Membrane</keyword>
<dbReference type="InterPro" id="IPR006665">
    <property type="entry name" value="OmpA-like"/>
</dbReference>
<evidence type="ECO:0000256" key="2">
    <source>
        <dbReference type="ARBA" id="ARBA00022729"/>
    </source>
</evidence>
<feature type="domain" description="OmpA-like" evidence="10">
    <location>
        <begin position="74"/>
        <end position="188"/>
    </location>
</feature>
<dbReference type="PROSITE" id="PS51257">
    <property type="entry name" value="PROKAR_LIPOPROTEIN"/>
    <property type="match status" value="1"/>
</dbReference>
<dbReference type="Gene3D" id="3.30.1330.60">
    <property type="entry name" value="OmpA-like domain"/>
    <property type="match status" value="1"/>
</dbReference>
<evidence type="ECO:0000256" key="1">
    <source>
        <dbReference type="ARBA" id="ARBA00022618"/>
    </source>
</evidence>
<dbReference type="RefSeq" id="WP_229158764.1">
    <property type="nucleotide sequence ID" value="NZ_JAJEWP010000001.1"/>
</dbReference>
<evidence type="ECO:0000256" key="5">
    <source>
        <dbReference type="ARBA" id="ARBA00023237"/>
    </source>
</evidence>
<evidence type="ECO:0000313" key="12">
    <source>
        <dbReference type="Proteomes" id="UP001520878"/>
    </source>
</evidence>
<dbReference type="PRINTS" id="PR01021">
    <property type="entry name" value="OMPADOMAIN"/>
</dbReference>
<evidence type="ECO:0000256" key="6">
    <source>
        <dbReference type="ARBA" id="ARBA00023288"/>
    </source>
</evidence>
<evidence type="ECO:0000256" key="8">
    <source>
        <dbReference type="HAMAP-Rule" id="MF_02204"/>
    </source>
</evidence>
<dbReference type="InterPro" id="IPR006664">
    <property type="entry name" value="OMP_bac"/>
</dbReference>
<evidence type="ECO:0000256" key="9">
    <source>
        <dbReference type="SAM" id="SignalP"/>
    </source>
</evidence>
<dbReference type="NCBIfam" id="TIGR02802">
    <property type="entry name" value="Pal_lipo"/>
    <property type="match status" value="1"/>
</dbReference>
<keyword evidence="7 8" id="KW-0131">Cell cycle</keyword>
<dbReference type="InterPro" id="IPR036737">
    <property type="entry name" value="OmpA-like_sf"/>
</dbReference>
<evidence type="ECO:0000256" key="3">
    <source>
        <dbReference type="ARBA" id="ARBA00023136"/>
    </source>
</evidence>
<keyword evidence="1 8" id="KW-0132">Cell division</keyword>
<dbReference type="PANTHER" id="PTHR30329">
    <property type="entry name" value="STATOR ELEMENT OF FLAGELLAR MOTOR COMPLEX"/>
    <property type="match status" value="1"/>
</dbReference>
<comment type="function">
    <text evidence="8">Part of the Tol-Pal system, which plays a role in outer membrane invagination during cell division and is important for maintaining outer membrane integrity.</text>
</comment>
<dbReference type="Pfam" id="PF00691">
    <property type="entry name" value="OmpA"/>
    <property type="match status" value="1"/>
</dbReference>
<dbReference type="HAMAP" id="MF_02204">
    <property type="entry name" value="Pal"/>
    <property type="match status" value="1"/>
</dbReference>
<dbReference type="SUPFAM" id="SSF103088">
    <property type="entry name" value="OmpA-like"/>
    <property type="match status" value="1"/>
</dbReference>
<evidence type="ECO:0000256" key="4">
    <source>
        <dbReference type="ARBA" id="ARBA00023139"/>
    </source>
</evidence>
<dbReference type="InterPro" id="IPR039001">
    <property type="entry name" value="Pal"/>
</dbReference>
<comment type="subcellular location">
    <subcellularLocation>
        <location evidence="8">Cell outer membrane</location>
        <topology evidence="8">Lipid-anchor</topology>
    </subcellularLocation>
</comment>
<dbReference type="EMBL" id="JAJEWP010000001">
    <property type="protein sequence ID" value="MCC2616099.1"/>
    <property type="molecule type" value="Genomic_DNA"/>
</dbReference>
<name>A0ABS8G6H9_9ALTE</name>
<keyword evidence="6 8" id="KW-0449">Lipoprotein</keyword>
<dbReference type="Proteomes" id="UP001520878">
    <property type="component" value="Unassembled WGS sequence"/>
</dbReference>
<evidence type="ECO:0000256" key="7">
    <source>
        <dbReference type="ARBA" id="ARBA00023306"/>
    </source>
</evidence>
<keyword evidence="5 8" id="KW-0998">Cell outer membrane</keyword>
<dbReference type="InterPro" id="IPR014169">
    <property type="entry name" value="Pal_lipo_C"/>
</dbReference>